<protein>
    <submittedName>
        <fullName evidence="1">Uncharacterized protein</fullName>
    </submittedName>
</protein>
<name>A0ACC3DWF6_9PEZI</name>
<evidence type="ECO:0000313" key="1">
    <source>
        <dbReference type="EMBL" id="KAK3080982.1"/>
    </source>
</evidence>
<dbReference type="Proteomes" id="UP001186974">
    <property type="component" value="Unassembled WGS sequence"/>
</dbReference>
<evidence type="ECO:0000313" key="2">
    <source>
        <dbReference type="Proteomes" id="UP001186974"/>
    </source>
</evidence>
<sequence>MNPSLSALGPEGCERCSGKHPVNPQHKREYPNATLRCRVSADLATLWSGTPLLEKQAREEQFQKDQEQYRKRNAASKQFRAKLATDENGIIAKAMQEAKAQQQAQEAGTSSTTDPSGTAENVDSQKATNTKPKKKMVAASNDKSYEQCPVNPPTSRKEPRSMDQPFALGLPLNSADDASTKFNDPKRIDRLQRLIQENPESELKLHCLRPGLSNPTTIVRTNHFSVNLPDVELFEYRIQGIPPDLNRQKTKKLILEYITTNPQLKQQQACFATDFRDTIVAWRDLSDFKPVPEKDKDTASTNATSENVTSGQQVGVNTTAYGSLDATPALEASPSGSETVYEDIDDDPIPMPSSVDAGQGTASDTAAANDGDSTDMNIVPDATVSNAHVTDDLSTDPSTLQSQLTPFQASIDCIQQAKKKAANLDLEEVKRVDLTPLMKYVDGVINPDYMLADLAYIARILNIIVAKKAHQHEEDHDFAAVQVGPNKFFPLKGHAPLGKCLLAIRGYFVSIRPGMGRCLLNVNVGTSAFFNQMMVTRYLNDFEHRSSRYDSLVGIKVFVHTDRYGNAATKNKKRPVKTISGWSALRPKEQKFDWTKRDKNGDVVETETNVSVYDFFGDKHHHYSVRDDKTLCANLGSTQDGRQAWYPAELLEILPYQAFPKKGPDVLAAKMIETAARSNSETRTAILHEALPILGLEPNDDDERVLVDNIPSKFTIAKDMLAVNARIIGKPSIGYSYDAPSKKARFMIPKWNAQWTLVDMVFLHVPKFMVRARFFHGDDVDYVTEHMKAFQEEVSKYGPNVFATSAHPMDSDPWTADSLKAVLAQAKSEGINFAVLLLPEEETERYRVFKSVADQSVGMFSTCLVEAKNRKSIRQVLTESTRYETSHSFTTYMANVAMKVNLKLGGTNHEVRANVNASALKLGDKQTKMVLGADVIHPSAGSAQRTPSITAVVGSVDRTASKFLGSMRYQYPSTGKESKEIIEDLHDMVVERLRDWFRIVRGVKGTPPSDIIYYRDGISESEYTEVRRIEVNAIRSAFKTVFPKTTPAKVTAIICAKRHHVRFFPTRAEDLAKSERGSIPTEDKDPGNLKPGLVVDTGVTSPYYHDFYLQSHHGLKGTAKPTHYFVLEDDRGWGAEALQDFTHKLCYSYQRATMGVSYATPAYYADHLAERGRCYLKRFYEGTNKGADDALNLEQFEDEVKKAWNGGDATKGKDRNPFHDNLKDTMFWL</sequence>
<proteinExistence type="predicted"/>
<organism evidence="1 2">
    <name type="scientific">Coniosporium uncinatum</name>
    <dbReference type="NCBI Taxonomy" id="93489"/>
    <lineage>
        <taxon>Eukaryota</taxon>
        <taxon>Fungi</taxon>
        <taxon>Dikarya</taxon>
        <taxon>Ascomycota</taxon>
        <taxon>Pezizomycotina</taxon>
        <taxon>Dothideomycetes</taxon>
        <taxon>Dothideomycetes incertae sedis</taxon>
        <taxon>Coniosporium</taxon>
    </lineage>
</organism>
<reference evidence="1" key="1">
    <citation type="submission" date="2024-09" db="EMBL/GenBank/DDBJ databases">
        <title>Black Yeasts Isolated from many extreme environments.</title>
        <authorList>
            <person name="Coleine C."/>
            <person name="Stajich J.E."/>
            <person name="Selbmann L."/>
        </authorList>
    </citation>
    <scope>NUCLEOTIDE SEQUENCE</scope>
    <source>
        <strain evidence="1">CCFEE 5737</strain>
    </source>
</reference>
<gene>
    <name evidence="1" type="ORF">LTS18_011295</name>
</gene>
<accession>A0ACC3DWF6</accession>
<dbReference type="EMBL" id="JAWDJW010000325">
    <property type="protein sequence ID" value="KAK3080982.1"/>
    <property type="molecule type" value="Genomic_DNA"/>
</dbReference>
<keyword evidence="2" id="KW-1185">Reference proteome</keyword>
<comment type="caution">
    <text evidence="1">The sequence shown here is derived from an EMBL/GenBank/DDBJ whole genome shotgun (WGS) entry which is preliminary data.</text>
</comment>